<accession>L8FNE8</accession>
<dbReference type="EMBL" id="GL573180">
    <property type="protein sequence ID" value="ELR02505.1"/>
    <property type="molecule type" value="Genomic_DNA"/>
</dbReference>
<dbReference type="InParanoid" id="L8FNE8"/>
<dbReference type="GO" id="GO:0010507">
    <property type="term" value="P:negative regulation of autophagy"/>
    <property type="evidence" value="ECO:0007669"/>
    <property type="project" value="TreeGrafter"/>
</dbReference>
<keyword evidence="3" id="KW-0342">GTP-binding</keyword>
<evidence type="ECO:0000256" key="4">
    <source>
        <dbReference type="RuleBase" id="RU003945"/>
    </source>
</evidence>
<protein>
    <recommendedName>
        <fullName evidence="7">Membrane insertase YidC/Oxa/ALB C-terminal domain-containing protein</fullName>
    </recommendedName>
</protein>
<feature type="transmembrane region" description="Helical" evidence="6">
    <location>
        <begin position="500"/>
        <end position="520"/>
    </location>
</feature>
<dbReference type="Pfam" id="PF02096">
    <property type="entry name" value="60KD_IMP"/>
    <property type="match status" value="1"/>
</dbReference>
<feature type="compositionally biased region" description="Low complexity" evidence="5">
    <location>
        <begin position="421"/>
        <end position="441"/>
    </location>
</feature>
<comment type="subcellular location">
    <subcellularLocation>
        <location evidence="4">Membrane</location>
        <topology evidence="4">Multi-pass membrane protein</topology>
    </subcellularLocation>
</comment>
<evidence type="ECO:0000256" key="2">
    <source>
        <dbReference type="ARBA" id="ARBA00022741"/>
    </source>
</evidence>
<keyword evidence="9" id="KW-1185">Reference proteome</keyword>
<dbReference type="CDD" id="cd20069">
    <property type="entry name" value="5TM_Oxa1-like"/>
    <property type="match status" value="1"/>
</dbReference>
<evidence type="ECO:0000256" key="5">
    <source>
        <dbReference type="SAM" id="MobiDB-lite"/>
    </source>
</evidence>
<evidence type="ECO:0000256" key="6">
    <source>
        <dbReference type="SAM" id="Phobius"/>
    </source>
</evidence>
<feature type="region of interest" description="Disordered" evidence="5">
    <location>
        <begin position="321"/>
        <end position="343"/>
    </location>
</feature>
<comment type="similarity">
    <text evidence="1">Belongs to the GTR/RAG GTP-binding protein family.</text>
</comment>
<organism evidence="8 9">
    <name type="scientific">Pseudogymnoascus destructans (strain ATCC MYA-4855 / 20631-21)</name>
    <name type="common">Bat white-nose syndrome fungus</name>
    <name type="synonym">Geomyces destructans</name>
    <dbReference type="NCBI Taxonomy" id="658429"/>
    <lineage>
        <taxon>Eukaryota</taxon>
        <taxon>Fungi</taxon>
        <taxon>Dikarya</taxon>
        <taxon>Ascomycota</taxon>
        <taxon>Pezizomycotina</taxon>
        <taxon>Leotiomycetes</taxon>
        <taxon>Thelebolales</taxon>
        <taxon>Thelebolaceae</taxon>
        <taxon>Pseudogymnoascus</taxon>
    </lineage>
</organism>
<feature type="region of interest" description="Disordered" evidence="5">
    <location>
        <begin position="419"/>
        <end position="445"/>
    </location>
</feature>
<dbReference type="InterPro" id="IPR028055">
    <property type="entry name" value="YidC/Oxa/ALB_C"/>
</dbReference>
<dbReference type="PANTHER" id="PTHR11259:SF1">
    <property type="entry name" value="RAS-RELATED GTP-BINDING PROTEIN"/>
    <property type="match status" value="1"/>
</dbReference>
<comment type="similarity">
    <text evidence="4">Belongs to the OXA1/ALB3/YidC family.</text>
</comment>
<dbReference type="VEuPathDB" id="FungiDB:GMDG_01031"/>
<dbReference type="GO" id="GO:1990131">
    <property type="term" value="C:Gtr1-Gtr2 GTPase complex"/>
    <property type="evidence" value="ECO:0007669"/>
    <property type="project" value="TreeGrafter"/>
</dbReference>
<dbReference type="PANTHER" id="PTHR11259">
    <property type="entry name" value="RAS-RELATED GTP BINDING RAG/GTR YEAST"/>
    <property type="match status" value="1"/>
</dbReference>
<name>L8FNE8_PSED2</name>
<dbReference type="InterPro" id="IPR006762">
    <property type="entry name" value="Gtr1_RagA"/>
</dbReference>
<dbReference type="GO" id="GO:0003924">
    <property type="term" value="F:GTPase activity"/>
    <property type="evidence" value="ECO:0007669"/>
    <property type="project" value="TreeGrafter"/>
</dbReference>
<evidence type="ECO:0000256" key="1">
    <source>
        <dbReference type="ARBA" id="ARBA00007756"/>
    </source>
</evidence>
<dbReference type="InterPro" id="IPR027417">
    <property type="entry name" value="P-loop_NTPase"/>
</dbReference>
<dbReference type="AlphaFoldDB" id="L8FNE8"/>
<dbReference type="GO" id="GO:0005634">
    <property type="term" value="C:nucleus"/>
    <property type="evidence" value="ECO:0007669"/>
    <property type="project" value="TreeGrafter"/>
</dbReference>
<proteinExistence type="inferred from homology"/>
<feature type="region of interest" description="Disordered" evidence="5">
    <location>
        <begin position="764"/>
        <end position="818"/>
    </location>
</feature>
<evidence type="ECO:0000259" key="7">
    <source>
        <dbReference type="Pfam" id="PF02096"/>
    </source>
</evidence>
<dbReference type="Pfam" id="PF04670">
    <property type="entry name" value="Gtr1_RagA"/>
    <property type="match status" value="1"/>
</dbReference>
<dbReference type="CDD" id="cd11384">
    <property type="entry name" value="RagA_like"/>
    <property type="match status" value="1"/>
</dbReference>
<gene>
    <name evidence="8" type="ORF">GMDG_01031</name>
</gene>
<dbReference type="GO" id="GO:0009267">
    <property type="term" value="P:cellular response to starvation"/>
    <property type="evidence" value="ECO:0007669"/>
    <property type="project" value="TreeGrafter"/>
</dbReference>
<dbReference type="HOGENOM" id="CLU_004853_0_0_1"/>
<reference evidence="9" key="1">
    <citation type="submission" date="2010-09" db="EMBL/GenBank/DDBJ databases">
        <title>The genome sequence of Geomyces destructans 20631-21.</title>
        <authorList>
            <consortium name="The Broad Institute Genome Sequencing Platform"/>
            <person name="Cuomo C.A."/>
            <person name="Blehert D.S."/>
            <person name="Lorch J.M."/>
            <person name="Young S.K."/>
            <person name="Zeng Q."/>
            <person name="Gargeya S."/>
            <person name="Fitzgerald M."/>
            <person name="Haas B."/>
            <person name="Abouelleil A."/>
            <person name="Alvarado L."/>
            <person name="Arachchi H.M."/>
            <person name="Berlin A."/>
            <person name="Brown A."/>
            <person name="Chapman S.B."/>
            <person name="Chen Z."/>
            <person name="Dunbar C."/>
            <person name="Freedman E."/>
            <person name="Gearin G."/>
            <person name="Gellesch M."/>
            <person name="Goldberg J."/>
            <person name="Griggs A."/>
            <person name="Gujja S."/>
            <person name="Heiman D."/>
            <person name="Howarth C."/>
            <person name="Larson L."/>
            <person name="Lui A."/>
            <person name="MacDonald P.J.P."/>
            <person name="Montmayeur A."/>
            <person name="Murphy C."/>
            <person name="Neiman D."/>
            <person name="Pearson M."/>
            <person name="Priest M."/>
            <person name="Roberts A."/>
            <person name="Saif S."/>
            <person name="Shea T."/>
            <person name="Shenoy N."/>
            <person name="Sisk P."/>
            <person name="Stolte C."/>
            <person name="Sykes S."/>
            <person name="Wortman J."/>
            <person name="Nusbaum C."/>
            <person name="Birren B."/>
        </authorList>
    </citation>
    <scope>NUCLEOTIDE SEQUENCE [LARGE SCALE GENOMIC DNA]</scope>
    <source>
        <strain evidence="9">ATCC MYA-4855 / 20631-21</strain>
    </source>
</reference>
<dbReference type="GO" id="GO:0000329">
    <property type="term" value="C:fungal-type vacuole membrane"/>
    <property type="evidence" value="ECO:0007669"/>
    <property type="project" value="TreeGrafter"/>
</dbReference>
<evidence type="ECO:0000313" key="8">
    <source>
        <dbReference type="EMBL" id="ELR02505.1"/>
    </source>
</evidence>
<feature type="domain" description="Membrane insertase YidC/Oxa/ALB C-terminal" evidence="7">
    <location>
        <begin position="500"/>
        <end position="691"/>
    </location>
</feature>
<dbReference type="FunFam" id="3.30.450.190:FF:000003">
    <property type="entry name" value="Small monomeric GTPase (Gtr1)"/>
    <property type="match status" value="1"/>
</dbReference>
<keyword evidence="2" id="KW-0547">Nucleotide-binding</keyword>
<evidence type="ECO:0000256" key="3">
    <source>
        <dbReference type="ARBA" id="ARBA00023134"/>
    </source>
</evidence>
<evidence type="ECO:0000313" key="9">
    <source>
        <dbReference type="Proteomes" id="UP000011064"/>
    </source>
</evidence>
<dbReference type="Proteomes" id="UP000011064">
    <property type="component" value="Unassembled WGS sequence"/>
</dbReference>
<keyword evidence="6" id="KW-1133">Transmembrane helix</keyword>
<dbReference type="InterPro" id="IPR039397">
    <property type="entry name" value="RagA/B"/>
</dbReference>
<sequence length="818" mass="90512">MEASAQPVADAGTAPEIRKQKKKKVLLMGKSGSGKSSMRSIIFSNYVARDTRRLGATIDVDLSHVKFLGNLTLNLWDCGGQDAFMENYLSQQRSHVFSNVGVLIYVFDIESRDFDRDLLTYRSIISALSQFSPTSSVYILIHKMDLVAPAQREASYNDRIAAIRTKSDVFDPVPFATSIWDQSLYKAWAEIIHDLVPNLSSIERHLATLGTLIEAEEVLLFERSSFLVVSHWCSTIGSSNPTTDRFERLSNIIKNFKQSTSRYTGTPKSAEQFVLLELKLSRFCMFVVKFSTNTYLAVVLPPGEERFNAALENAMQARKEFESLDSPARRGPDRGGHSGVHKPELPRGLVTFYARTELCTSSQEPKYFRATFSSSTTRNARLPAAPFGALSSKAAAARPRFVQSSSILTQLPSRRFNSSKAAATTAATTPGAPTTDALAGTSSAHTSTSLDDAIDIITSAKDAPEHIGYLKSLGLDYGYGPTSCIEWLLEHTHVYCGTPWWASIALTAVFIRVAFMKFYIDAADNGARMARSAPQTKPLHAKMLDHQRNNDQAAMMAVRQEISVIHKRAGVKMWKSLLPMVQMFTGYGTFVLLRAMAKLPVPGLETGGILWFQNLTLPDPYFVLPLAAAGVLHAVLRQGGEAGTSTMSPNTMKLLAYGFPILSVLFTFWLPAGVQLSFFVTGLWSAAQVTLFRYPSVRSFLGMAQMPPPVKEVDLKDASPYRADIITVQQMKQRQEAPTTRGIFAALNDTVEGAKKSAREGVKTAREVAGQQEAPGKRTKAQLAKAKEYEKKRRAEEAAKERQFREWRKAQKEAERGE</sequence>
<keyword evidence="4 6" id="KW-0812">Transmembrane</keyword>
<keyword evidence="6" id="KW-0472">Membrane</keyword>
<dbReference type="STRING" id="658429.L8FNE8"/>
<feature type="compositionally biased region" description="Basic and acidic residues" evidence="5">
    <location>
        <begin position="785"/>
        <end position="818"/>
    </location>
</feature>
<dbReference type="GO" id="GO:0005525">
    <property type="term" value="F:GTP binding"/>
    <property type="evidence" value="ECO:0007669"/>
    <property type="project" value="UniProtKB-KW"/>
</dbReference>
<dbReference type="GO" id="GO:1904263">
    <property type="term" value="P:positive regulation of TORC1 signaling"/>
    <property type="evidence" value="ECO:0007669"/>
    <property type="project" value="TreeGrafter"/>
</dbReference>
<dbReference type="SUPFAM" id="SSF52540">
    <property type="entry name" value="P-loop containing nucleoside triphosphate hydrolases"/>
    <property type="match status" value="1"/>
</dbReference>
<dbReference type="FunFam" id="3.40.50.300:FF:000488">
    <property type="entry name" value="Small monomeric GTPase (Gtr1)"/>
    <property type="match status" value="1"/>
</dbReference>
<dbReference type="OrthoDB" id="2148490at2759"/>
<feature type="transmembrane region" description="Helical" evidence="6">
    <location>
        <begin position="652"/>
        <end position="670"/>
    </location>
</feature>
<dbReference type="Gene3D" id="3.40.50.300">
    <property type="entry name" value="P-loop containing nucleotide triphosphate hydrolases"/>
    <property type="match status" value="1"/>
</dbReference>
<dbReference type="Gene3D" id="3.30.450.190">
    <property type="match status" value="1"/>
</dbReference>